<evidence type="ECO:0000256" key="2">
    <source>
        <dbReference type="ARBA" id="ARBA00022840"/>
    </source>
</evidence>
<keyword evidence="2" id="KW-0067">ATP-binding</keyword>
<evidence type="ECO:0000256" key="1">
    <source>
        <dbReference type="ARBA" id="ARBA00022741"/>
    </source>
</evidence>
<name>A0ABS2C7T4_9NEIS</name>
<dbReference type="InterPro" id="IPR002575">
    <property type="entry name" value="Aminoglycoside_PTrfase"/>
</dbReference>
<accession>A0ABS2C7T4</accession>
<feature type="domain" description="Aminoglycoside phosphotransferase" evidence="3">
    <location>
        <begin position="25"/>
        <end position="246"/>
    </location>
</feature>
<dbReference type="PANTHER" id="PTHR33540">
    <property type="entry name" value="TRNA THREONYLCARBAMOYLADENOSINE BIOSYNTHESIS PROTEIN TSAE"/>
    <property type="match status" value="1"/>
</dbReference>
<protein>
    <submittedName>
        <fullName evidence="4">Phosphotransferase</fullName>
    </submittedName>
</protein>
<dbReference type="RefSeq" id="WP_203569424.1">
    <property type="nucleotide sequence ID" value="NZ_WOFE01000001.1"/>
</dbReference>
<dbReference type="EMBL" id="WOFE01000001">
    <property type="protein sequence ID" value="MBM5570102.1"/>
    <property type="molecule type" value="Genomic_DNA"/>
</dbReference>
<proteinExistence type="predicted"/>
<dbReference type="Gene3D" id="3.30.200.20">
    <property type="entry name" value="Phosphorylase Kinase, domain 1"/>
    <property type="match status" value="1"/>
</dbReference>
<evidence type="ECO:0000259" key="3">
    <source>
        <dbReference type="Pfam" id="PF01636"/>
    </source>
</evidence>
<reference evidence="4 5" key="1">
    <citation type="submission" date="2019-11" db="EMBL/GenBank/DDBJ databases">
        <title>Novel Deefgea species.</title>
        <authorList>
            <person name="Han J.-H."/>
        </authorList>
    </citation>
    <scope>NUCLEOTIDE SEQUENCE [LARGE SCALE GENOMIC DNA]</scope>
    <source>
        <strain evidence="4 5">LMG 24817</strain>
    </source>
</reference>
<keyword evidence="1" id="KW-0547">Nucleotide-binding</keyword>
<comment type="caution">
    <text evidence="4">The sequence shown here is derived from an EMBL/GenBank/DDBJ whole genome shotgun (WGS) entry which is preliminary data.</text>
</comment>
<evidence type="ECO:0000313" key="4">
    <source>
        <dbReference type="EMBL" id="MBM5570102.1"/>
    </source>
</evidence>
<gene>
    <name evidence="4" type="ORF">GM173_00745</name>
</gene>
<dbReference type="InterPro" id="IPR011009">
    <property type="entry name" value="Kinase-like_dom_sf"/>
</dbReference>
<sequence length="330" mass="37823">MNRSEQLSNWLQQVRGSAPHSLVLAAADASVRQYWRATWADCSVIVMDFDPVVFDCAPFLARQQQLAGAAMPVPAVYEQDLGLGFVVLEDLGDVTLASLLSEETAKEWYLRAIKLLVELQANTSDDELPRFDAEFIQRELNICLEWYFGQQFGVTLAGKELATWERACALITQEILKQPTLFMHRDFHSRNLLVQNDTLRLIDFQDAVKGPIAYDLVSLLRDAYVEWGETFVLDLVIRYWEQARAAGLPVHEDFGDFYLAFEMAGLQRHLKILGLFARLKFRDNKPQYQADIPRVFQYVRQVCLRYSELTPLGRLLVNLNGEKVETGYSF</sequence>
<keyword evidence="5" id="KW-1185">Reference proteome</keyword>
<dbReference type="Proteomes" id="UP001195660">
    <property type="component" value="Unassembled WGS sequence"/>
</dbReference>
<evidence type="ECO:0000313" key="5">
    <source>
        <dbReference type="Proteomes" id="UP001195660"/>
    </source>
</evidence>
<organism evidence="4 5">
    <name type="scientific">Deefgea chitinilytica</name>
    <dbReference type="NCBI Taxonomy" id="570276"/>
    <lineage>
        <taxon>Bacteria</taxon>
        <taxon>Pseudomonadati</taxon>
        <taxon>Pseudomonadota</taxon>
        <taxon>Betaproteobacteria</taxon>
        <taxon>Neisseriales</taxon>
        <taxon>Chitinibacteraceae</taxon>
        <taxon>Deefgea</taxon>
    </lineage>
</organism>
<dbReference type="PANTHER" id="PTHR33540:SF1">
    <property type="entry name" value="N-ACETYLMURAMATE_N-ACETYLGLUCOSAMINE KINASE"/>
    <property type="match status" value="1"/>
</dbReference>
<dbReference type="Pfam" id="PF01636">
    <property type="entry name" value="APH"/>
    <property type="match status" value="1"/>
</dbReference>
<dbReference type="SUPFAM" id="SSF56112">
    <property type="entry name" value="Protein kinase-like (PK-like)"/>
    <property type="match status" value="1"/>
</dbReference>
<dbReference type="Gene3D" id="3.90.1200.10">
    <property type="match status" value="1"/>
</dbReference>